<dbReference type="InterPro" id="IPR029068">
    <property type="entry name" value="Glyas_Bleomycin-R_OHBP_Dase"/>
</dbReference>
<gene>
    <name evidence="1" type="ORF">GCM10011391_04190</name>
</gene>
<sequence length="158" mass="17566">MQRIESNEIVKIGLVVEDIHATVKHYAELFDIEMPEIVLPSEDVAPPSSSLGEAYTLFRGKPVTARTKIANIRMGAITLELLEPLDDPSPWKEFKDKNGPGVHFITLTINGFEKHIEFVTEYGLPLIHKGEYGSGRYCLFDSVQQLGVTLGLQELGAK</sequence>
<reference evidence="1" key="2">
    <citation type="submission" date="2020-09" db="EMBL/GenBank/DDBJ databases">
        <authorList>
            <person name="Sun Q."/>
            <person name="Zhou Y."/>
        </authorList>
    </citation>
    <scope>NUCLEOTIDE SEQUENCE</scope>
    <source>
        <strain evidence="1">CGMCC 1.15371</strain>
    </source>
</reference>
<accession>A0A8J2YBS6</accession>
<dbReference type="RefSeq" id="WP_188688350.1">
    <property type="nucleotide sequence ID" value="NZ_BMIR01000001.1"/>
</dbReference>
<dbReference type="AlphaFoldDB" id="A0A8J2YBS6"/>
<dbReference type="Pfam" id="PF13669">
    <property type="entry name" value="Glyoxalase_4"/>
    <property type="match status" value="1"/>
</dbReference>
<evidence type="ECO:0008006" key="3">
    <source>
        <dbReference type="Google" id="ProtNLM"/>
    </source>
</evidence>
<dbReference type="Proteomes" id="UP000628775">
    <property type="component" value="Unassembled WGS sequence"/>
</dbReference>
<dbReference type="EMBL" id="BMIR01000001">
    <property type="protein sequence ID" value="GGE28774.1"/>
    <property type="molecule type" value="Genomic_DNA"/>
</dbReference>
<evidence type="ECO:0000313" key="1">
    <source>
        <dbReference type="EMBL" id="GGE28774.1"/>
    </source>
</evidence>
<evidence type="ECO:0000313" key="2">
    <source>
        <dbReference type="Proteomes" id="UP000628775"/>
    </source>
</evidence>
<protein>
    <recommendedName>
        <fullName evidence="3">Bleomycin resistance protein</fullName>
    </recommendedName>
</protein>
<dbReference type="SUPFAM" id="SSF54593">
    <property type="entry name" value="Glyoxalase/Bleomycin resistance protein/Dihydroxybiphenyl dioxygenase"/>
    <property type="match status" value="1"/>
</dbReference>
<organism evidence="1 2">
    <name type="scientific">Pullulanibacillus camelliae</name>
    <dbReference type="NCBI Taxonomy" id="1707096"/>
    <lineage>
        <taxon>Bacteria</taxon>
        <taxon>Bacillati</taxon>
        <taxon>Bacillota</taxon>
        <taxon>Bacilli</taxon>
        <taxon>Bacillales</taxon>
        <taxon>Sporolactobacillaceae</taxon>
        <taxon>Pullulanibacillus</taxon>
    </lineage>
</organism>
<proteinExistence type="predicted"/>
<keyword evidence="2" id="KW-1185">Reference proteome</keyword>
<name>A0A8J2YBS6_9BACL</name>
<dbReference type="Gene3D" id="3.10.180.10">
    <property type="entry name" value="2,3-Dihydroxybiphenyl 1,2-Dioxygenase, domain 1"/>
    <property type="match status" value="1"/>
</dbReference>
<reference evidence="1" key="1">
    <citation type="journal article" date="2014" name="Int. J. Syst. Evol. Microbiol.">
        <title>Complete genome sequence of Corynebacterium casei LMG S-19264T (=DSM 44701T), isolated from a smear-ripened cheese.</title>
        <authorList>
            <consortium name="US DOE Joint Genome Institute (JGI-PGF)"/>
            <person name="Walter F."/>
            <person name="Albersmeier A."/>
            <person name="Kalinowski J."/>
            <person name="Ruckert C."/>
        </authorList>
    </citation>
    <scope>NUCLEOTIDE SEQUENCE</scope>
    <source>
        <strain evidence="1">CGMCC 1.15371</strain>
    </source>
</reference>
<comment type="caution">
    <text evidence="1">The sequence shown here is derived from an EMBL/GenBank/DDBJ whole genome shotgun (WGS) entry which is preliminary data.</text>
</comment>